<dbReference type="InterPro" id="IPR016163">
    <property type="entry name" value="Ald_DH_C"/>
</dbReference>
<dbReference type="InterPro" id="IPR016160">
    <property type="entry name" value="Ald_DH_CS_CYS"/>
</dbReference>
<comment type="similarity">
    <text evidence="3">Belongs to the aldehyde dehydrogenase family.</text>
</comment>
<name>A0ABQ0IA27_9ALTE</name>
<protein>
    <submittedName>
        <fullName evidence="5">Aminobutyraldehyde dehydrogenase</fullName>
        <ecNumber evidence="5">1.2.1.19</ecNumber>
    </submittedName>
</protein>
<dbReference type="InterPro" id="IPR029510">
    <property type="entry name" value="Ald_DH_CS_GLU"/>
</dbReference>
<keyword evidence="6" id="KW-1185">Reference proteome</keyword>
<dbReference type="PROSITE" id="PS00070">
    <property type="entry name" value="ALDEHYDE_DEHYDR_CYS"/>
    <property type="match status" value="1"/>
</dbReference>
<organism evidence="5 6">
    <name type="scientific">Paraglaciecola agarilytica NO2</name>
    <dbReference type="NCBI Taxonomy" id="1125747"/>
    <lineage>
        <taxon>Bacteria</taxon>
        <taxon>Pseudomonadati</taxon>
        <taxon>Pseudomonadota</taxon>
        <taxon>Gammaproteobacteria</taxon>
        <taxon>Alteromonadales</taxon>
        <taxon>Alteromonadaceae</taxon>
        <taxon>Paraglaciecola</taxon>
    </lineage>
</organism>
<dbReference type="EMBL" id="BAEK01000054">
    <property type="protein sequence ID" value="GAC06210.1"/>
    <property type="molecule type" value="Genomic_DNA"/>
</dbReference>
<dbReference type="PANTHER" id="PTHR11699">
    <property type="entry name" value="ALDEHYDE DEHYDROGENASE-RELATED"/>
    <property type="match status" value="1"/>
</dbReference>
<comment type="caution">
    <text evidence="5">The sequence shown here is derived from an EMBL/GenBank/DDBJ whole genome shotgun (WGS) entry which is preliminary data.</text>
</comment>
<dbReference type="EC" id="1.2.1.19" evidence="5"/>
<dbReference type="Pfam" id="PF00171">
    <property type="entry name" value="Aldedh"/>
    <property type="match status" value="1"/>
</dbReference>
<dbReference type="CDD" id="cd07106">
    <property type="entry name" value="ALDH_AldA-AAD23400"/>
    <property type="match status" value="1"/>
</dbReference>
<reference evidence="5 6" key="1">
    <citation type="journal article" date="2014" name="Environ. Microbiol.">
        <title>Comparative genomics of the marine bacterial genus Glaciecola reveals the high degree of genomic diversity and genomic characteristic for cold adaptation.</title>
        <authorList>
            <person name="Qin Q.L."/>
            <person name="Xie B.B."/>
            <person name="Yu Y."/>
            <person name="Shu Y.L."/>
            <person name="Rong J.C."/>
            <person name="Zhang Y.J."/>
            <person name="Zhao D.L."/>
            <person name="Chen X.L."/>
            <person name="Zhang X.Y."/>
            <person name="Chen B."/>
            <person name="Zhou B.C."/>
            <person name="Zhang Y.Z."/>
        </authorList>
    </citation>
    <scope>NUCLEOTIDE SEQUENCE [LARGE SCALE GENOMIC DNA]</scope>
    <source>
        <strain evidence="5 6">NO2</strain>
    </source>
</reference>
<dbReference type="InterPro" id="IPR016161">
    <property type="entry name" value="Ald_DH/histidinol_DH"/>
</dbReference>
<evidence type="ECO:0000256" key="1">
    <source>
        <dbReference type="ARBA" id="ARBA00023002"/>
    </source>
</evidence>
<dbReference type="PROSITE" id="PS00687">
    <property type="entry name" value="ALDEHYDE_DEHYDR_GLU"/>
    <property type="match status" value="1"/>
</dbReference>
<evidence type="ECO:0000313" key="6">
    <source>
        <dbReference type="Proteomes" id="UP000008372"/>
    </source>
</evidence>
<dbReference type="InterPro" id="IPR015590">
    <property type="entry name" value="Aldehyde_DH_dom"/>
</dbReference>
<dbReference type="Gene3D" id="3.40.605.10">
    <property type="entry name" value="Aldehyde Dehydrogenase, Chain A, domain 1"/>
    <property type="match status" value="1"/>
</dbReference>
<dbReference type="InterPro" id="IPR016162">
    <property type="entry name" value="Ald_DH_N"/>
</dbReference>
<dbReference type="RefSeq" id="WP_008305076.1">
    <property type="nucleotide sequence ID" value="NZ_BAEK01000054.1"/>
</dbReference>
<dbReference type="InterPro" id="IPR044086">
    <property type="entry name" value="LUC3-like"/>
</dbReference>
<gene>
    <name evidence="5" type="primary">prr</name>
    <name evidence="5" type="ORF">GAGA_3376</name>
</gene>
<evidence type="ECO:0000259" key="4">
    <source>
        <dbReference type="Pfam" id="PF00171"/>
    </source>
</evidence>
<dbReference type="SUPFAM" id="SSF53720">
    <property type="entry name" value="ALDH-like"/>
    <property type="match status" value="1"/>
</dbReference>
<evidence type="ECO:0000313" key="5">
    <source>
        <dbReference type="EMBL" id="GAC06210.1"/>
    </source>
</evidence>
<dbReference type="Gene3D" id="3.40.309.10">
    <property type="entry name" value="Aldehyde Dehydrogenase, Chain A, domain 2"/>
    <property type="match status" value="1"/>
</dbReference>
<dbReference type="GO" id="GO:0019145">
    <property type="term" value="F:aminobutyraldehyde dehydrogenase (NAD+) activity"/>
    <property type="evidence" value="ECO:0007669"/>
    <property type="project" value="UniProtKB-EC"/>
</dbReference>
<evidence type="ECO:0000256" key="3">
    <source>
        <dbReference type="RuleBase" id="RU003345"/>
    </source>
</evidence>
<sequence>MMNTYQQCIDGKLVSGADKVINVINPATELPITEIHESSLAQVNAAVRSALNVFSYWKKTSEEERNNTLKKISEVIAENKTELAELITKEQGKPFGLAMLEVDASIGWVNYTISLSLPSKVIEDSAERVVEQHYRPLGVIASITPWNWPIMIAIWHIIPAIKAGNTVVIKPSNYTPLSTLFLIELINRVIPPGVINSVVGDAVVGDALSRHADISKIVFTGSTATGQKIMENASINLKRLTLELGGNDPAFVLADADVELLAPRIFQAAFLNMGQTCAAIKRLYVHESIYEAMCEKLCEIAKGSKVGDGFDAEVTFGPVQNLAQLTIVENLVTDAISQGGRVLCGGERSAGSGFFYPPTLIADLTDGVRLVDEEQFGPVLPIIKFSDPYEAIAEANKNSNGLGSSVWSADTDYASSLVHRIEAGTTWINNHAEVLPNCPFGGCKMSGFGVEFGLDGLKEYARIHIVNKAKA</sequence>
<proteinExistence type="inferred from homology"/>
<keyword evidence="1 3" id="KW-0560">Oxidoreductase</keyword>
<feature type="active site" evidence="2">
    <location>
        <position position="243"/>
    </location>
</feature>
<dbReference type="Proteomes" id="UP000008372">
    <property type="component" value="Unassembled WGS sequence"/>
</dbReference>
<accession>A0ABQ0IA27</accession>
<feature type="domain" description="Aldehyde dehydrogenase" evidence="4">
    <location>
        <begin position="16"/>
        <end position="465"/>
    </location>
</feature>
<evidence type="ECO:0000256" key="2">
    <source>
        <dbReference type="PROSITE-ProRule" id="PRU10007"/>
    </source>
</evidence>